<evidence type="ECO:0000313" key="1">
    <source>
        <dbReference type="EMBL" id="MPN23089.1"/>
    </source>
</evidence>
<dbReference type="EMBL" id="VSSQ01071492">
    <property type="protein sequence ID" value="MPN23089.1"/>
    <property type="molecule type" value="Genomic_DNA"/>
</dbReference>
<dbReference type="AlphaFoldDB" id="A0A645GBC0"/>
<reference evidence="1" key="1">
    <citation type="submission" date="2019-08" db="EMBL/GenBank/DDBJ databases">
        <authorList>
            <person name="Kucharzyk K."/>
            <person name="Murdoch R.W."/>
            <person name="Higgins S."/>
            <person name="Loffler F."/>
        </authorList>
    </citation>
    <scope>NUCLEOTIDE SEQUENCE</scope>
</reference>
<name>A0A645GBC0_9ZZZZ</name>
<sequence>MGSSWGVEVTEELRRRVMENVRNADIDSEPKIIRFPNPRRYGAIAVCLALVLTVELKGSSEGYTLACWTDGIYAYSLSLSSKVDVVEWNAIIVGID</sequence>
<organism evidence="1">
    <name type="scientific">bioreactor metagenome</name>
    <dbReference type="NCBI Taxonomy" id="1076179"/>
    <lineage>
        <taxon>unclassified sequences</taxon>
        <taxon>metagenomes</taxon>
        <taxon>ecological metagenomes</taxon>
    </lineage>
</organism>
<comment type="caution">
    <text evidence="1">The sequence shown here is derived from an EMBL/GenBank/DDBJ whole genome shotgun (WGS) entry which is preliminary data.</text>
</comment>
<gene>
    <name evidence="1" type="ORF">SDC9_170474</name>
</gene>
<protein>
    <submittedName>
        <fullName evidence="1">Uncharacterized protein</fullName>
    </submittedName>
</protein>
<accession>A0A645GBC0</accession>
<proteinExistence type="predicted"/>